<dbReference type="InterPro" id="IPR001878">
    <property type="entry name" value="Znf_CCHC"/>
</dbReference>
<dbReference type="PROSITE" id="PS50158">
    <property type="entry name" value="ZF_CCHC"/>
    <property type="match status" value="1"/>
</dbReference>
<keyword evidence="1" id="KW-0863">Zinc-finger</keyword>
<dbReference type="GO" id="GO:0008270">
    <property type="term" value="F:zinc ion binding"/>
    <property type="evidence" value="ECO:0007669"/>
    <property type="project" value="UniProtKB-KW"/>
</dbReference>
<evidence type="ECO:0000313" key="4">
    <source>
        <dbReference type="EnsemblMetazoa" id="ADIR006930-PA"/>
    </source>
</evidence>
<feature type="region of interest" description="Disordered" evidence="2">
    <location>
        <begin position="191"/>
        <end position="222"/>
    </location>
</feature>
<dbReference type="SUPFAM" id="SSF57756">
    <property type="entry name" value="Retrovirus zinc finger-like domains"/>
    <property type="match status" value="1"/>
</dbReference>
<dbReference type="GO" id="GO:0003676">
    <property type="term" value="F:nucleic acid binding"/>
    <property type="evidence" value="ECO:0007669"/>
    <property type="project" value="InterPro"/>
</dbReference>
<dbReference type="InterPro" id="IPR036875">
    <property type="entry name" value="Znf_CCHC_sf"/>
</dbReference>
<evidence type="ECO:0000256" key="1">
    <source>
        <dbReference type="PROSITE-ProRule" id="PRU00047"/>
    </source>
</evidence>
<protein>
    <recommendedName>
        <fullName evidence="3">CCHC-type domain-containing protein</fullName>
    </recommendedName>
</protein>
<dbReference type="VEuPathDB" id="VectorBase:ADIR006930"/>
<keyword evidence="1" id="KW-0862">Zinc</keyword>
<dbReference type="EnsemblMetazoa" id="ADIR006930-RA">
    <property type="protein sequence ID" value="ADIR006930-PA"/>
    <property type="gene ID" value="ADIR006930"/>
</dbReference>
<keyword evidence="5" id="KW-1185">Reference proteome</keyword>
<dbReference type="Pfam" id="PF00098">
    <property type="entry name" value="zf-CCHC"/>
    <property type="match status" value="1"/>
</dbReference>
<evidence type="ECO:0000256" key="2">
    <source>
        <dbReference type="SAM" id="MobiDB-lite"/>
    </source>
</evidence>
<dbReference type="SMART" id="SM00343">
    <property type="entry name" value="ZnF_C2HC"/>
    <property type="match status" value="2"/>
</dbReference>
<evidence type="ECO:0000259" key="3">
    <source>
        <dbReference type="PROSITE" id="PS50158"/>
    </source>
</evidence>
<evidence type="ECO:0000313" key="5">
    <source>
        <dbReference type="Proteomes" id="UP000075884"/>
    </source>
</evidence>
<feature type="domain" description="CCHC-type" evidence="3">
    <location>
        <begin position="146"/>
        <end position="160"/>
    </location>
</feature>
<feature type="compositionally biased region" description="Basic residues" evidence="2">
    <location>
        <begin position="196"/>
        <end position="206"/>
    </location>
</feature>
<proteinExistence type="predicted"/>
<reference evidence="4" key="2">
    <citation type="submission" date="2020-05" db="UniProtKB">
        <authorList>
            <consortium name="EnsemblMetazoa"/>
        </authorList>
    </citation>
    <scope>IDENTIFICATION</scope>
    <source>
        <strain evidence="4">WRAIR2</strain>
    </source>
</reference>
<sequence>MQFKQQVARSRQYRFEGFLPPIRGTDLGDGRNNGNPSNRRVYRLNGPQNYHRTNHGSGATNRSAVSKGAENVPRAETPRVIPVQPRSLTVQPVKPTPRPPTHNDNQIRSGSGHRHSAATAAKAKNCDACGESDHTTSSCRYSTRLCFYCREEGHIIRICPVLKKARKRSRAEYFRKQAKTLVVAHPYQNYVVSNKKPQKKTKKSSKPQHVQQGKANPSSRNV</sequence>
<dbReference type="Proteomes" id="UP000075884">
    <property type="component" value="Unassembled WGS sequence"/>
</dbReference>
<organism evidence="4 5">
    <name type="scientific">Anopheles dirus</name>
    <dbReference type="NCBI Taxonomy" id="7168"/>
    <lineage>
        <taxon>Eukaryota</taxon>
        <taxon>Metazoa</taxon>
        <taxon>Ecdysozoa</taxon>
        <taxon>Arthropoda</taxon>
        <taxon>Hexapoda</taxon>
        <taxon>Insecta</taxon>
        <taxon>Pterygota</taxon>
        <taxon>Neoptera</taxon>
        <taxon>Endopterygota</taxon>
        <taxon>Diptera</taxon>
        <taxon>Nematocera</taxon>
        <taxon>Culicoidea</taxon>
        <taxon>Culicidae</taxon>
        <taxon>Anophelinae</taxon>
        <taxon>Anopheles</taxon>
    </lineage>
</organism>
<accession>A0A182NH07</accession>
<name>A0A182NH07_9DIPT</name>
<dbReference type="AlphaFoldDB" id="A0A182NH07"/>
<feature type="compositionally biased region" description="Polar residues" evidence="2">
    <location>
        <begin position="46"/>
        <end position="64"/>
    </location>
</feature>
<feature type="compositionally biased region" description="Polar residues" evidence="2">
    <location>
        <begin position="209"/>
        <end position="222"/>
    </location>
</feature>
<reference evidence="5" key="1">
    <citation type="submission" date="2013-03" db="EMBL/GenBank/DDBJ databases">
        <title>The Genome Sequence of Anopheles dirus WRAIR2.</title>
        <authorList>
            <consortium name="The Broad Institute Genomics Platform"/>
            <person name="Neafsey D.E."/>
            <person name="Walton C."/>
            <person name="Walker B."/>
            <person name="Young S.K."/>
            <person name="Zeng Q."/>
            <person name="Gargeya S."/>
            <person name="Fitzgerald M."/>
            <person name="Haas B."/>
            <person name="Abouelleil A."/>
            <person name="Allen A.W."/>
            <person name="Alvarado L."/>
            <person name="Arachchi H.M."/>
            <person name="Berlin A.M."/>
            <person name="Chapman S.B."/>
            <person name="Gainer-Dewar J."/>
            <person name="Goldberg J."/>
            <person name="Griggs A."/>
            <person name="Gujja S."/>
            <person name="Hansen M."/>
            <person name="Howarth C."/>
            <person name="Imamovic A."/>
            <person name="Ireland A."/>
            <person name="Larimer J."/>
            <person name="McCowan C."/>
            <person name="Murphy C."/>
            <person name="Pearson M."/>
            <person name="Poon T.W."/>
            <person name="Priest M."/>
            <person name="Roberts A."/>
            <person name="Saif S."/>
            <person name="Shea T."/>
            <person name="Sisk P."/>
            <person name="Sykes S."/>
            <person name="Wortman J."/>
            <person name="Nusbaum C."/>
            <person name="Birren B."/>
        </authorList>
    </citation>
    <scope>NUCLEOTIDE SEQUENCE [LARGE SCALE GENOMIC DNA]</scope>
    <source>
        <strain evidence="5">WRAIR2</strain>
    </source>
</reference>
<dbReference type="Gene3D" id="4.10.60.10">
    <property type="entry name" value="Zinc finger, CCHC-type"/>
    <property type="match status" value="1"/>
</dbReference>
<feature type="region of interest" description="Disordered" evidence="2">
    <location>
        <begin position="19"/>
        <end position="118"/>
    </location>
</feature>
<keyword evidence="1" id="KW-0479">Metal-binding</keyword>